<dbReference type="AlphaFoldDB" id="A0A8T0IYZ5"/>
<protein>
    <submittedName>
        <fullName evidence="1">Uncharacterized protein</fullName>
    </submittedName>
</protein>
<gene>
    <name evidence="1" type="ORF">KC19_2G279800</name>
</gene>
<reference evidence="1" key="1">
    <citation type="submission" date="2020-06" db="EMBL/GenBank/DDBJ databases">
        <title>WGS assembly of Ceratodon purpureus strain R40.</title>
        <authorList>
            <person name="Carey S.B."/>
            <person name="Jenkins J."/>
            <person name="Shu S."/>
            <person name="Lovell J.T."/>
            <person name="Sreedasyam A."/>
            <person name="Maumus F."/>
            <person name="Tiley G.P."/>
            <person name="Fernandez-Pozo N."/>
            <person name="Barry K."/>
            <person name="Chen C."/>
            <person name="Wang M."/>
            <person name="Lipzen A."/>
            <person name="Daum C."/>
            <person name="Saski C.A."/>
            <person name="Payton A.C."/>
            <person name="Mcbreen J.C."/>
            <person name="Conrad R.E."/>
            <person name="Kollar L.M."/>
            <person name="Olsson S."/>
            <person name="Huttunen S."/>
            <person name="Landis J.B."/>
            <person name="Wickett N.J."/>
            <person name="Johnson M.G."/>
            <person name="Rensing S.A."/>
            <person name="Grimwood J."/>
            <person name="Schmutz J."/>
            <person name="Mcdaniel S.F."/>
        </authorList>
    </citation>
    <scope>NUCLEOTIDE SEQUENCE</scope>
    <source>
        <strain evidence="1">R40</strain>
    </source>
</reference>
<sequence>MHWCIHVLLKVCCGCFVLLETDVDRSPNADSDA</sequence>
<dbReference type="EMBL" id="CM026422">
    <property type="protein sequence ID" value="KAG0588934.1"/>
    <property type="molecule type" value="Genomic_DNA"/>
</dbReference>
<evidence type="ECO:0000313" key="1">
    <source>
        <dbReference type="EMBL" id="KAG0588934.1"/>
    </source>
</evidence>
<accession>A0A8T0IYZ5</accession>
<keyword evidence="2" id="KW-1185">Reference proteome</keyword>
<evidence type="ECO:0000313" key="2">
    <source>
        <dbReference type="Proteomes" id="UP000822688"/>
    </source>
</evidence>
<name>A0A8T0IYZ5_CERPU</name>
<comment type="caution">
    <text evidence="1">The sequence shown here is derived from an EMBL/GenBank/DDBJ whole genome shotgun (WGS) entry which is preliminary data.</text>
</comment>
<proteinExistence type="predicted"/>
<dbReference type="Proteomes" id="UP000822688">
    <property type="component" value="Chromosome 2"/>
</dbReference>
<organism evidence="1 2">
    <name type="scientific">Ceratodon purpureus</name>
    <name type="common">Fire moss</name>
    <name type="synonym">Dicranum purpureum</name>
    <dbReference type="NCBI Taxonomy" id="3225"/>
    <lineage>
        <taxon>Eukaryota</taxon>
        <taxon>Viridiplantae</taxon>
        <taxon>Streptophyta</taxon>
        <taxon>Embryophyta</taxon>
        <taxon>Bryophyta</taxon>
        <taxon>Bryophytina</taxon>
        <taxon>Bryopsida</taxon>
        <taxon>Dicranidae</taxon>
        <taxon>Pseudoditrichales</taxon>
        <taxon>Ditrichaceae</taxon>
        <taxon>Ceratodon</taxon>
    </lineage>
</organism>